<comment type="subcellular location">
    <subcellularLocation>
        <location evidence="2">Nucleus</location>
    </subcellularLocation>
</comment>
<accession>Q6BMP6</accession>
<dbReference type="GO" id="GO:0071011">
    <property type="term" value="C:precatalytic spliceosome"/>
    <property type="evidence" value="ECO:0007669"/>
    <property type="project" value="TreeGrafter"/>
</dbReference>
<evidence type="ECO:0000256" key="8">
    <source>
        <dbReference type="SAM" id="MobiDB-lite"/>
    </source>
</evidence>
<evidence type="ECO:0000313" key="10">
    <source>
        <dbReference type="EMBL" id="CAG88839.2"/>
    </source>
</evidence>
<dbReference type="GeneID" id="2903430"/>
<feature type="compositionally biased region" description="Polar residues" evidence="8">
    <location>
        <begin position="73"/>
        <end position="87"/>
    </location>
</feature>
<evidence type="ECO:0000256" key="6">
    <source>
        <dbReference type="ARBA" id="ARBA00023187"/>
    </source>
</evidence>
<dbReference type="KEGG" id="dha:DEHA2F03652g"/>
<dbReference type="eggNOG" id="KOG3263">
    <property type="taxonomic scope" value="Eukaryota"/>
</dbReference>
<keyword evidence="11" id="KW-1185">Reference proteome</keyword>
<feature type="region of interest" description="Disordered" evidence="8">
    <location>
        <begin position="1"/>
        <end position="177"/>
    </location>
</feature>
<dbReference type="STRING" id="284592.Q6BMP6"/>
<dbReference type="PANTHER" id="PTHR31077:SF1">
    <property type="entry name" value="U4_U6.U5 SMALL NUCLEAR RIBONUCLEOPROTEIN 27 KDA PROTEIN"/>
    <property type="match status" value="1"/>
</dbReference>
<dbReference type="GO" id="GO:0008380">
    <property type="term" value="P:RNA splicing"/>
    <property type="evidence" value="ECO:0007669"/>
    <property type="project" value="UniProtKB-KW"/>
</dbReference>
<dbReference type="Pfam" id="PF08648">
    <property type="entry name" value="SNRNP27"/>
    <property type="match status" value="1"/>
</dbReference>
<dbReference type="Proteomes" id="UP000000599">
    <property type="component" value="Chromosome F"/>
</dbReference>
<dbReference type="EMBL" id="CR382138">
    <property type="protein sequence ID" value="CAG88839.2"/>
    <property type="molecule type" value="Genomic_DNA"/>
</dbReference>
<comment type="function">
    <text evidence="1">May play a role in mRNA splicing.</text>
</comment>
<protein>
    <submittedName>
        <fullName evidence="10">DEHA2F03652p</fullName>
    </submittedName>
</protein>
<evidence type="ECO:0000313" key="11">
    <source>
        <dbReference type="Proteomes" id="UP000000599"/>
    </source>
</evidence>
<dbReference type="RefSeq" id="XP_460525.2">
    <property type="nucleotide sequence ID" value="XM_460525.1"/>
</dbReference>
<dbReference type="AlphaFoldDB" id="Q6BMP6"/>
<dbReference type="OrthoDB" id="21368at2759"/>
<proteinExistence type="inferred from homology"/>
<evidence type="ECO:0000256" key="7">
    <source>
        <dbReference type="ARBA" id="ARBA00023242"/>
    </source>
</evidence>
<comment type="similarity">
    <text evidence="3">Belongs to the SNUT3 family.</text>
</comment>
<keyword evidence="6" id="KW-0508">mRNA splicing</keyword>
<evidence type="ECO:0000259" key="9">
    <source>
        <dbReference type="Pfam" id="PF08648"/>
    </source>
</evidence>
<feature type="domain" description="U4/U6.U5 small nuclear ribonucleoprotein 27kDa protein" evidence="9">
    <location>
        <begin position="122"/>
        <end position="176"/>
    </location>
</feature>
<reference evidence="10 11" key="1">
    <citation type="journal article" date="2004" name="Nature">
        <title>Genome evolution in yeasts.</title>
        <authorList>
            <consortium name="Genolevures"/>
            <person name="Dujon B."/>
            <person name="Sherman D."/>
            <person name="Fischer G."/>
            <person name="Durrens P."/>
            <person name="Casaregola S."/>
            <person name="Lafontaine I."/>
            <person name="de Montigny J."/>
            <person name="Marck C."/>
            <person name="Neuveglise C."/>
            <person name="Talla E."/>
            <person name="Goffard N."/>
            <person name="Frangeul L."/>
            <person name="Aigle M."/>
            <person name="Anthouard V."/>
            <person name="Babour A."/>
            <person name="Barbe V."/>
            <person name="Barnay S."/>
            <person name="Blanchin S."/>
            <person name="Beckerich J.M."/>
            <person name="Beyne E."/>
            <person name="Bleykasten C."/>
            <person name="Boisrame A."/>
            <person name="Boyer J."/>
            <person name="Cattolico L."/>
            <person name="Confanioleri F."/>
            <person name="de Daruvar A."/>
            <person name="Despons L."/>
            <person name="Fabre E."/>
            <person name="Fairhead C."/>
            <person name="Ferry-Dumazet H."/>
            <person name="Groppi A."/>
            <person name="Hantraye F."/>
            <person name="Hennequin C."/>
            <person name="Jauniaux N."/>
            <person name="Joyet P."/>
            <person name="Kachouri R."/>
            <person name="Kerrest A."/>
            <person name="Koszul R."/>
            <person name="Lemaire M."/>
            <person name="Lesur I."/>
            <person name="Ma L."/>
            <person name="Muller H."/>
            <person name="Nicaud J.M."/>
            <person name="Nikolski M."/>
            <person name="Oztas S."/>
            <person name="Ozier-Kalogeropoulos O."/>
            <person name="Pellenz S."/>
            <person name="Potier S."/>
            <person name="Richard G.F."/>
            <person name="Straub M.L."/>
            <person name="Suleau A."/>
            <person name="Swennene D."/>
            <person name="Tekaia F."/>
            <person name="Wesolowski-Louvel M."/>
            <person name="Westhof E."/>
            <person name="Wirth B."/>
            <person name="Zeniou-Meyer M."/>
            <person name="Zivanovic I."/>
            <person name="Bolotin-Fukuhara M."/>
            <person name="Thierry A."/>
            <person name="Bouchier C."/>
            <person name="Caudron B."/>
            <person name="Scarpelli C."/>
            <person name="Gaillardin C."/>
            <person name="Weissenbach J."/>
            <person name="Wincker P."/>
            <person name="Souciet J.L."/>
        </authorList>
    </citation>
    <scope>NUCLEOTIDE SEQUENCE [LARGE SCALE GENOMIC DNA]</scope>
    <source>
        <strain evidence="11">ATCC 36239 / CBS 767 / BCRC 21394 / JCM 1990 / NBRC 0083 / IGC 2968</strain>
    </source>
</reference>
<sequence>MVLSNKNKIKINLKQTPKFDASRSRSRSPHISSESLTSNSQGSDQKDQNYRDRSQERSIDKMQKSDLYKKDNTSLQDLPLSNSSFNNKIKLPEHKQEQDSRGRQRERNDEDHINMESPVEAQDDDMISLMGFGGFGTTKGKHVKGTKGGNTKKEAKSEYRTYMNRSKGFNRPLSPTR</sequence>
<name>Q6BMP6_DEBHA</name>
<evidence type="ECO:0000256" key="4">
    <source>
        <dbReference type="ARBA" id="ARBA00011825"/>
    </source>
</evidence>
<dbReference type="OMA" id="HINMESP"/>
<dbReference type="HOGENOM" id="CLU_1261953_0_0_1"/>
<feature type="compositionally biased region" description="Basic and acidic residues" evidence="8">
    <location>
        <begin position="90"/>
        <end position="114"/>
    </location>
</feature>
<dbReference type="InParanoid" id="Q6BMP6"/>
<evidence type="ECO:0000256" key="5">
    <source>
        <dbReference type="ARBA" id="ARBA00022664"/>
    </source>
</evidence>
<feature type="compositionally biased region" description="Basic and acidic residues" evidence="8">
    <location>
        <begin position="44"/>
        <end position="72"/>
    </location>
</feature>
<evidence type="ECO:0000256" key="1">
    <source>
        <dbReference type="ARBA" id="ARBA00003632"/>
    </source>
</evidence>
<dbReference type="InterPro" id="IPR013957">
    <property type="entry name" value="SNRNP27"/>
</dbReference>
<dbReference type="VEuPathDB" id="FungiDB:DEHA2F03652g"/>
<dbReference type="GO" id="GO:0006397">
    <property type="term" value="P:mRNA processing"/>
    <property type="evidence" value="ECO:0007669"/>
    <property type="project" value="UniProtKB-KW"/>
</dbReference>
<organism evidence="10 11">
    <name type="scientific">Debaryomyces hansenii (strain ATCC 36239 / CBS 767 / BCRC 21394 / JCM 1990 / NBRC 0083 / IGC 2968)</name>
    <name type="common">Yeast</name>
    <name type="synonym">Torulaspora hansenii</name>
    <dbReference type="NCBI Taxonomy" id="284592"/>
    <lineage>
        <taxon>Eukaryota</taxon>
        <taxon>Fungi</taxon>
        <taxon>Dikarya</taxon>
        <taxon>Ascomycota</taxon>
        <taxon>Saccharomycotina</taxon>
        <taxon>Pichiomycetes</taxon>
        <taxon>Debaryomycetaceae</taxon>
        <taxon>Debaryomyces</taxon>
    </lineage>
</organism>
<evidence type="ECO:0000256" key="2">
    <source>
        <dbReference type="ARBA" id="ARBA00004123"/>
    </source>
</evidence>
<dbReference type="PANTHER" id="PTHR31077">
    <property type="entry name" value="U4/U6.U5 SMALL NUCLEAR RIBONUCLEOPROTEIN 27 KDA PROTEIN"/>
    <property type="match status" value="1"/>
</dbReference>
<comment type="subunit">
    <text evidence="4">Part of a tri-snRNP complex.</text>
</comment>
<keyword evidence="7" id="KW-0539">Nucleus</keyword>
<evidence type="ECO:0000256" key="3">
    <source>
        <dbReference type="ARBA" id="ARBA00008218"/>
    </source>
</evidence>
<keyword evidence="5" id="KW-0507">mRNA processing</keyword>
<gene>
    <name evidence="10" type="ordered locus">DEHA2F03652g</name>
</gene>